<evidence type="ECO:0000313" key="5">
    <source>
        <dbReference type="Proteomes" id="UP001596084"/>
    </source>
</evidence>
<dbReference type="PANTHER" id="PTHR30483:SF6">
    <property type="entry name" value="PERIPLASMIC BINDING PROTEIN OF ABC TRANSPORTER FOR NATURAL AMINO ACIDS"/>
    <property type="match status" value="1"/>
</dbReference>
<dbReference type="EMBL" id="JBHSMX010000011">
    <property type="protein sequence ID" value="MFC5520757.1"/>
    <property type="molecule type" value="Genomic_DNA"/>
</dbReference>
<proteinExistence type="inferred from homology"/>
<dbReference type="PANTHER" id="PTHR30483">
    <property type="entry name" value="LEUCINE-SPECIFIC-BINDING PROTEIN"/>
    <property type="match status" value="1"/>
</dbReference>
<dbReference type="SUPFAM" id="SSF53822">
    <property type="entry name" value="Periplasmic binding protein-like I"/>
    <property type="match status" value="1"/>
</dbReference>
<dbReference type="InterPro" id="IPR028081">
    <property type="entry name" value="Leu-bd"/>
</dbReference>
<dbReference type="InterPro" id="IPR051010">
    <property type="entry name" value="BCAA_transport"/>
</dbReference>
<keyword evidence="5" id="KW-1185">Reference proteome</keyword>
<protein>
    <submittedName>
        <fullName evidence="4">ABC transporter substrate-binding protein</fullName>
    </submittedName>
</protein>
<evidence type="ECO:0000259" key="3">
    <source>
        <dbReference type="Pfam" id="PF13458"/>
    </source>
</evidence>
<feature type="domain" description="Leucine-binding protein" evidence="3">
    <location>
        <begin position="15"/>
        <end position="356"/>
    </location>
</feature>
<keyword evidence="2" id="KW-0732">Signal</keyword>
<name>A0ABW0QAJ7_9BURK</name>
<accession>A0ABW0QAJ7</accession>
<evidence type="ECO:0000313" key="4">
    <source>
        <dbReference type="EMBL" id="MFC5520757.1"/>
    </source>
</evidence>
<sequence length="387" mass="42177">MSFALVLGAAHAQAIKIGLPVPLTGPYGAEAKDQVRNAELAIKEFNDAGGLTGRKAELLVRDDKLNPGEAATRTLELIEKDQAHFIVGGLSAATQLSINNVTKQRKVIYVSISQSDAINEATDAGPYTFHEALNPHMTTQAVGRYVFKKGMRVAFLTADYAYGQEMTRGFTRVAKEMGAEVVGEVKHPLGHQDYSTFLPRIQAMKPDVLIFNNFGSDNRISIKQANDFGMKKAIKFVTPIMTYTTRVAGGATTYEGVIGGTQYFWGIQDSTPSAKAFNAAFRTANEGRYPSDYGAMAYSAVKSLLIAVKTAGTTDSEKVAASLRTLKYDTYKGPQYYRACDNQSVQSVLVIESNSKEARDPTDVFKVLHVEPASEKLLRSCQELGLK</sequence>
<organism evidence="4 5">
    <name type="scientific">Polaromonas jejuensis</name>
    <dbReference type="NCBI Taxonomy" id="457502"/>
    <lineage>
        <taxon>Bacteria</taxon>
        <taxon>Pseudomonadati</taxon>
        <taxon>Pseudomonadota</taxon>
        <taxon>Betaproteobacteria</taxon>
        <taxon>Burkholderiales</taxon>
        <taxon>Comamonadaceae</taxon>
        <taxon>Polaromonas</taxon>
    </lineage>
</organism>
<comment type="similarity">
    <text evidence="1">Belongs to the leucine-binding protein family.</text>
</comment>
<reference evidence="5" key="1">
    <citation type="journal article" date="2019" name="Int. J. Syst. Evol. Microbiol.">
        <title>The Global Catalogue of Microorganisms (GCM) 10K type strain sequencing project: providing services to taxonomists for standard genome sequencing and annotation.</title>
        <authorList>
            <consortium name="The Broad Institute Genomics Platform"/>
            <consortium name="The Broad Institute Genome Sequencing Center for Infectious Disease"/>
            <person name="Wu L."/>
            <person name="Ma J."/>
        </authorList>
    </citation>
    <scope>NUCLEOTIDE SEQUENCE [LARGE SCALE GENOMIC DNA]</scope>
    <source>
        <strain evidence="5">CGMCC 4.7277</strain>
    </source>
</reference>
<gene>
    <name evidence="4" type="ORF">ACFPP7_07470</name>
</gene>
<dbReference type="InterPro" id="IPR028082">
    <property type="entry name" value="Peripla_BP_I"/>
</dbReference>
<comment type="caution">
    <text evidence="4">The sequence shown here is derived from an EMBL/GenBank/DDBJ whole genome shotgun (WGS) entry which is preliminary data.</text>
</comment>
<evidence type="ECO:0000256" key="2">
    <source>
        <dbReference type="ARBA" id="ARBA00022729"/>
    </source>
</evidence>
<dbReference type="Gene3D" id="3.40.50.2300">
    <property type="match status" value="2"/>
</dbReference>
<evidence type="ECO:0000256" key="1">
    <source>
        <dbReference type="ARBA" id="ARBA00010062"/>
    </source>
</evidence>
<dbReference type="Pfam" id="PF13458">
    <property type="entry name" value="Peripla_BP_6"/>
    <property type="match status" value="1"/>
</dbReference>
<dbReference type="Proteomes" id="UP001596084">
    <property type="component" value="Unassembled WGS sequence"/>
</dbReference>